<accession>A0A3Q3MYP5</accession>
<keyword evidence="3" id="KW-0964">Secreted</keyword>
<evidence type="ECO:0000259" key="11">
    <source>
        <dbReference type="PROSITE" id="PS51041"/>
    </source>
</evidence>
<dbReference type="FunFam" id="2.30.180.10:FF:000014">
    <property type="entry name" value="Stabilin 1"/>
    <property type="match status" value="1"/>
</dbReference>
<keyword evidence="13" id="KW-1185">Reference proteome</keyword>
<dbReference type="SMART" id="SM00554">
    <property type="entry name" value="FAS1"/>
    <property type="match status" value="4"/>
</dbReference>
<dbReference type="PANTHER" id="PTHR10900">
    <property type="entry name" value="PERIOSTIN-RELATED"/>
    <property type="match status" value="1"/>
</dbReference>
<keyword evidence="4" id="KW-0272">Extracellular matrix</keyword>
<name>A0A3Q3MYP5_9LABR</name>
<keyword evidence="2" id="KW-0301">Gamma-carboxyglutamic acid</keyword>
<dbReference type="GeneTree" id="ENSGT00530000063860"/>
<evidence type="ECO:0000256" key="3">
    <source>
        <dbReference type="ARBA" id="ARBA00022525"/>
    </source>
</evidence>
<dbReference type="PANTHER" id="PTHR10900:SF12">
    <property type="entry name" value="PERIOSTIN"/>
    <property type="match status" value="1"/>
</dbReference>
<dbReference type="GO" id="GO:0030198">
    <property type="term" value="P:extracellular matrix organization"/>
    <property type="evidence" value="ECO:0007669"/>
    <property type="project" value="TreeGrafter"/>
</dbReference>
<evidence type="ECO:0000256" key="5">
    <source>
        <dbReference type="ARBA" id="ARBA00022729"/>
    </source>
</evidence>
<dbReference type="STRING" id="56723.ENSLBEP00000026545"/>
<evidence type="ECO:0000259" key="10">
    <source>
        <dbReference type="PROSITE" id="PS50213"/>
    </source>
</evidence>
<feature type="domain" description="EMI" evidence="11">
    <location>
        <begin position="40"/>
        <end position="94"/>
    </location>
</feature>
<feature type="chain" id="PRO_5018779299" evidence="9">
    <location>
        <begin position="23"/>
        <end position="1133"/>
    </location>
</feature>
<dbReference type="Gene3D" id="2.30.180.10">
    <property type="entry name" value="FAS1 domain"/>
    <property type="match status" value="4"/>
</dbReference>
<dbReference type="InParanoid" id="A0A3Q3MYP5"/>
<dbReference type="Proteomes" id="UP000261660">
    <property type="component" value="Unplaced"/>
</dbReference>
<feature type="domain" description="FAS1" evidence="10">
    <location>
        <begin position="234"/>
        <end position="365"/>
    </location>
</feature>
<reference evidence="12" key="2">
    <citation type="submission" date="2025-09" db="UniProtKB">
        <authorList>
            <consortium name="Ensembl"/>
        </authorList>
    </citation>
    <scope>IDENTIFICATION</scope>
</reference>
<dbReference type="AlphaFoldDB" id="A0A3Q3MYP5"/>
<organism evidence="12 13">
    <name type="scientific">Labrus bergylta</name>
    <name type="common">ballan wrasse</name>
    <dbReference type="NCBI Taxonomy" id="56723"/>
    <lineage>
        <taxon>Eukaryota</taxon>
        <taxon>Metazoa</taxon>
        <taxon>Chordata</taxon>
        <taxon>Craniata</taxon>
        <taxon>Vertebrata</taxon>
        <taxon>Euteleostomi</taxon>
        <taxon>Actinopterygii</taxon>
        <taxon>Neopterygii</taxon>
        <taxon>Teleostei</taxon>
        <taxon>Neoteleostei</taxon>
        <taxon>Acanthomorphata</taxon>
        <taxon>Eupercaria</taxon>
        <taxon>Labriformes</taxon>
        <taxon>Labridae</taxon>
        <taxon>Labrus</taxon>
    </lineage>
</organism>
<dbReference type="SUPFAM" id="SSF82153">
    <property type="entry name" value="FAS1 domain"/>
    <property type="match status" value="4"/>
</dbReference>
<dbReference type="PROSITE" id="PS51041">
    <property type="entry name" value="EMI"/>
    <property type="match status" value="1"/>
</dbReference>
<dbReference type="InterPro" id="IPR036378">
    <property type="entry name" value="FAS1_dom_sf"/>
</dbReference>
<feature type="domain" description="FAS1" evidence="10">
    <location>
        <begin position="97"/>
        <end position="230"/>
    </location>
</feature>
<evidence type="ECO:0000256" key="9">
    <source>
        <dbReference type="SAM" id="SignalP"/>
    </source>
</evidence>
<dbReference type="InterPro" id="IPR000782">
    <property type="entry name" value="FAS1_domain"/>
</dbReference>
<evidence type="ECO:0000256" key="7">
    <source>
        <dbReference type="ARBA" id="ARBA00022889"/>
    </source>
</evidence>
<keyword evidence="8" id="KW-1015">Disulfide bond</keyword>
<dbReference type="OrthoDB" id="7700931at2759"/>
<reference evidence="12" key="1">
    <citation type="submission" date="2025-08" db="UniProtKB">
        <authorList>
            <consortium name="Ensembl"/>
        </authorList>
    </citation>
    <scope>IDENTIFICATION</scope>
</reference>
<dbReference type="GO" id="GO:0007155">
    <property type="term" value="P:cell adhesion"/>
    <property type="evidence" value="ECO:0007669"/>
    <property type="project" value="UniProtKB-KW"/>
</dbReference>
<evidence type="ECO:0000313" key="12">
    <source>
        <dbReference type="Ensembl" id="ENSLBEP00000026545.1"/>
    </source>
</evidence>
<evidence type="ECO:0000256" key="4">
    <source>
        <dbReference type="ARBA" id="ARBA00022530"/>
    </source>
</evidence>
<comment type="subcellular location">
    <subcellularLocation>
        <location evidence="1">Secreted</location>
        <location evidence="1">Extracellular space</location>
        <location evidence="1">Extracellular matrix</location>
    </subcellularLocation>
</comment>
<proteinExistence type="predicted"/>
<dbReference type="PROSITE" id="PS50213">
    <property type="entry name" value="FAS1"/>
    <property type="match status" value="4"/>
</dbReference>
<dbReference type="GO" id="GO:0050839">
    <property type="term" value="F:cell adhesion molecule binding"/>
    <property type="evidence" value="ECO:0007669"/>
    <property type="project" value="TreeGrafter"/>
</dbReference>
<feature type="signal peptide" evidence="9">
    <location>
        <begin position="1"/>
        <end position="22"/>
    </location>
</feature>
<dbReference type="InterPro" id="IPR050904">
    <property type="entry name" value="Adhesion/Biosynth-related"/>
</dbReference>
<dbReference type="Pfam" id="PF02469">
    <property type="entry name" value="Fasciclin"/>
    <property type="match status" value="4"/>
</dbReference>
<keyword evidence="5 9" id="KW-0732">Signal</keyword>
<dbReference type="GO" id="GO:0005615">
    <property type="term" value="C:extracellular space"/>
    <property type="evidence" value="ECO:0007669"/>
    <property type="project" value="TreeGrafter"/>
</dbReference>
<dbReference type="Ensembl" id="ENSLBET00000027843.1">
    <property type="protein sequence ID" value="ENSLBEP00000026545.1"/>
    <property type="gene ID" value="ENSLBEG00000020140.1"/>
</dbReference>
<dbReference type="FunFam" id="2.30.180.10:FF:000002">
    <property type="entry name" value="periostin isoform X1"/>
    <property type="match status" value="1"/>
</dbReference>
<dbReference type="FunFam" id="2.30.180.10:FF:000003">
    <property type="entry name" value="periostin isoform X1"/>
    <property type="match status" value="1"/>
</dbReference>
<feature type="domain" description="FAS1" evidence="10">
    <location>
        <begin position="367"/>
        <end position="492"/>
    </location>
</feature>
<evidence type="ECO:0000256" key="8">
    <source>
        <dbReference type="ARBA" id="ARBA00023157"/>
    </source>
</evidence>
<evidence type="ECO:0000313" key="13">
    <source>
        <dbReference type="Proteomes" id="UP000261660"/>
    </source>
</evidence>
<keyword evidence="7" id="KW-0130">Cell adhesion</keyword>
<feature type="domain" description="FAS1" evidence="10">
    <location>
        <begin position="496"/>
        <end position="628"/>
    </location>
</feature>
<protein>
    <submittedName>
        <fullName evidence="12">Periostin, osteoblast specific factor a</fullName>
    </submittedName>
</protein>
<dbReference type="FunFam" id="2.30.180.10:FF:000001">
    <property type="entry name" value="periostin isoform X1"/>
    <property type="match status" value="1"/>
</dbReference>
<evidence type="ECO:0000256" key="2">
    <source>
        <dbReference type="ARBA" id="ARBA00022479"/>
    </source>
</evidence>
<dbReference type="InterPro" id="IPR011489">
    <property type="entry name" value="EMI_domain"/>
</dbReference>
<dbReference type="GO" id="GO:0031012">
    <property type="term" value="C:extracellular matrix"/>
    <property type="evidence" value="ECO:0007669"/>
    <property type="project" value="TreeGrafter"/>
</dbReference>
<evidence type="ECO:0000256" key="6">
    <source>
        <dbReference type="ARBA" id="ARBA00022737"/>
    </source>
</evidence>
<keyword evidence="6" id="KW-0677">Repeat</keyword>
<sequence length="1133" mass="123851">MHQLTVLTLVLVALCSLRSVDSSAYDKIVTHSRIRARKEGPNVCALQQVLGTNKKYFSTCRNWYKGTICGKKAVVLYECCPGYMNLEGMKGCPAVAPIDHVYGTLGLVKATTTQQYTDMSKLREEIEGKGSFTMFAPSNEAWDQLAPEMRSALESNVNIELYNALHFHMVNRRFLTKDLKNDITVTSMYNDLGLYINHYSNGIVTVNCARIIHGNQVATNGVVHVIDRVIGFVSNTIKGVLDVNDDLTSFSAAALASGMMDKLDQPGHYTLFAPTNEAFDKLAPGHLERIMGDKDVIAALVNYHLLNSVQCSEAIMSGSTYETAEGSTIEIGCDGNSLTVNGIKMVLKKDIVTSNGVIHLIDKVLIPDSAKEVMELVGETQSTFSDMVSELGLAAALGPKREYTLLAPVNTAFTKEVMSTDQSFLKYILENHILKLKITLNELYNGQLLETLAGKLLRVFIYRTAVCIENACMMRGGKEGSNGALHVMKSLITPAEKTIYQLLVIDGRFKIFLSLMETAGLTDLLKQEGSYTIFAPTDDAFEGLSREDFTLLKSDLNALRVILLYHFSNGVFINGGLEGGVTNLLKTIQGNNLQVTSVNNSILVNSVGVPDSDLMATNGVIHVVKNVLYPADLPVGRQDLLVLLKKLIKYIQIKFVSGFSYSEIPLTFISSDPIKVIRVIEGEPSITTRVIEGGDLNVDAERIADEITRVVQGDPSKTEVTRVIQGDPSFKKVTRVIQGNPSQSTVTRVIDGQSPAIVTRVIEGGDLNVDAERIADEITRVVQGDPSKTEVTRVIQGDPSFKKVTRVIQGNPSQSTVTRVIDGQSPTIITRVIEGGDLNVDAERIADEITRVVQGDPSKTEVTRVIQGDPSFKKVTRVIKGKPSQPTVTRVIDGQSSTKVMRVTEGGDLNVDAERIADEITRIVQGDPSKTEVTRVIQGDPSFKKVTRVIQGNPSQSTVTRVIDGQSPTIFTRVIEGGDLNIDAERIADEITRVVQGDPSKTEVTRVIQGDPSFKKVTRVIKGKPSQPTVTRVIDGQSSTKVTRVIEGGDLNVDGKRIAGGARFTAGSEPYIIEVPDLTRITTIHGNPNLIDEESERITKIIQEGGKFAAARKGPAGMRRRARLVRRHHKTKQ</sequence>
<evidence type="ECO:0000256" key="1">
    <source>
        <dbReference type="ARBA" id="ARBA00004498"/>
    </source>
</evidence>